<keyword evidence="7" id="KW-1133">Transmembrane helix</keyword>
<keyword evidence="10" id="KW-1185">Reference proteome</keyword>
<dbReference type="Gene3D" id="3.50.50.60">
    <property type="entry name" value="FAD/NAD(P)-binding domain"/>
    <property type="match status" value="1"/>
</dbReference>
<gene>
    <name evidence="9" type="primary">BNA4</name>
    <name evidence="9" type="ORF">NO713_02972</name>
</gene>
<dbReference type="GO" id="GO:0071949">
    <property type="term" value="F:FAD binding"/>
    <property type="evidence" value="ECO:0007669"/>
    <property type="project" value="InterPro"/>
</dbReference>
<dbReference type="PANTHER" id="PTHR46028">
    <property type="entry name" value="KYNURENINE 3-MONOOXYGENASE"/>
    <property type="match status" value="1"/>
</dbReference>
<dbReference type="GO" id="GO:0070189">
    <property type="term" value="P:kynurenine metabolic process"/>
    <property type="evidence" value="ECO:0007669"/>
    <property type="project" value="TreeGrafter"/>
</dbReference>
<evidence type="ECO:0000259" key="8">
    <source>
        <dbReference type="Pfam" id="PF01494"/>
    </source>
</evidence>
<keyword evidence="7" id="KW-0812">Transmembrane</keyword>
<evidence type="ECO:0000256" key="4">
    <source>
        <dbReference type="ARBA" id="ARBA00022857"/>
    </source>
</evidence>
<dbReference type="GO" id="GO:0004502">
    <property type="term" value="F:kynurenine 3-monooxygenase activity"/>
    <property type="evidence" value="ECO:0007669"/>
    <property type="project" value="UniProtKB-EC"/>
</dbReference>
<keyword evidence="7" id="KW-0472">Membrane</keyword>
<organism evidence="9 10">
    <name type="scientific">Planktothrix pseudagardhii</name>
    <dbReference type="NCBI Taxonomy" id="132604"/>
    <lineage>
        <taxon>Bacteria</taxon>
        <taxon>Bacillati</taxon>
        <taxon>Cyanobacteriota</taxon>
        <taxon>Cyanophyceae</taxon>
        <taxon>Oscillatoriophycideae</taxon>
        <taxon>Oscillatoriales</taxon>
        <taxon>Microcoleaceae</taxon>
        <taxon>Planktothrix</taxon>
    </lineage>
</organism>
<dbReference type="Proteomes" id="UP001153719">
    <property type="component" value="Chromosome"/>
</dbReference>
<feature type="domain" description="FAD-binding" evidence="8">
    <location>
        <begin position="337"/>
        <end position="371"/>
    </location>
</feature>
<feature type="domain" description="FAD-binding" evidence="8">
    <location>
        <begin position="10"/>
        <end position="185"/>
    </location>
</feature>
<dbReference type="EMBL" id="LR882967">
    <property type="protein sequence ID" value="CAD5957415.1"/>
    <property type="molecule type" value="Genomic_DNA"/>
</dbReference>
<proteinExistence type="predicted"/>
<keyword evidence="5 9" id="KW-0560">Oxidoreductase</keyword>
<evidence type="ECO:0000313" key="9">
    <source>
        <dbReference type="EMBL" id="CAD5957415.1"/>
    </source>
</evidence>
<dbReference type="KEGG" id="ppsu:NO713_02972"/>
<dbReference type="PANTHER" id="PTHR46028:SF2">
    <property type="entry name" value="KYNURENINE 3-MONOOXYGENASE"/>
    <property type="match status" value="1"/>
</dbReference>
<keyword evidence="2" id="KW-0285">Flavoprotein</keyword>
<evidence type="ECO:0000256" key="2">
    <source>
        <dbReference type="ARBA" id="ARBA00022630"/>
    </source>
</evidence>
<keyword evidence="3" id="KW-0274">FAD</keyword>
<dbReference type="Pfam" id="PF01494">
    <property type="entry name" value="FAD_binding_3"/>
    <property type="match status" value="2"/>
</dbReference>
<dbReference type="SUPFAM" id="SSF51905">
    <property type="entry name" value="FAD/NAD(P)-binding domain"/>
    <property type="match status" value="1"/>
</dbReference>
<keyword evidence="6" id="KW-0503">Monooxygenase</keyword>
<evidence type="ECO:0000256" key="7">
    <source>
        <dbReference type="SAM" id="Phobius"/>
    </source>
</evidence>
<protein>
    <submittedName>
        <fullName evidence="9">Kynurenine 3-monooxygenase</fullName>
        <ecNumber evidence="9">1.14.13.9</ecNumber>
    </submittedName>
</protein>
<dbReference type="InterPro" id="IPR002938">
    <property type="entry name" value="FAD-bd"/>
</dbReference>
<comment type="cofactor">
    <cofactor evidence="1">
        <name>FAD</name>
        <dbReference type="ChEBI" id="CHEBI:57692"/>
    </cofactor>
</comment>
<evidence type="ECO:0000313" key="10">
    <source>
        <dbReference type="Proteomes" id="UP001153719"/>
    </source>
</evidence>
<keyword evidence="4" id="KW-0521">NADP</keyword>
<dbReference type="InterPro" id="IPR036188">
    <property type="entry name" value="FAD/NAD-bd_sf"/>
</dbReference>
<dbReference type="PRINTS" id="PR00420">
    <property type="entry name" value="RNGMNOXGNASE"/>
</dbReference>
<dbReference type="AlphaFoldDB" id="A0A9W4CM61"/>
<feature type="transmembrane region" description="Helical" evidence="7">
    <location>
        <begin position="464"/>
        <end position="482"/>
    </location>
</feature>
<accession>A0A9W4CM61</accession>
<sequence>MLTNKSGCRNVVIVGGGPSGLAIALMLAKRGWTEITVLEKRKTADYYEPDKAFNYQIDGRGQKILDWLGLTPNLAGMSVSSQEFYLTVIQLNGKRKTIKLPFINPNRKTAYWLPRRAFVSLLYEEIERNCQQQITVLFETKCIELNHKQEQLEVIVESRNGKLRSFTPAFVVGCDGLNSIVRQTLHDWEKPDNHRFEMQYFPSPSSGLRYQVLTLPPQFPLSNQLDDQSVCTMAYAIRGKAVEGQKKISLGLLPMKNPDEPRTANIITYPNHKIWTFKTNEELYRFLEQSFPQLSIRDIISESEITRFVNSQGGVFPVPQFCSGLHFLLKSDQTFSAILLLGDAVHCFPPDIGQGVNSALEDVYILQQVLEETQDDLLLALPLYEARRSGDIEALIHLAQTTFPWQYNQNWFRRKLWDINFLIGLLLNRFLPFFFSPPAFLMIQDYQLSYQEIWHQNQRTNQRLFIFSVTLLGILFVLGFSFNV</sequence>
<evidence type="ECO:0000256" key="6">
    <source>
        <dbReference type="ARBA" id="ARBA00023033"/>
    </source>
</evidence>
<dbReference type="RefSeq" id="WP_254174064.1">
    <property type="nucleotide sequence ID" value="NZ_LR882967.1"/>
</dbReference>
<evidence type="ECO:0000256" key="5">
    <source>
        <dbReference type="ARBA" id="ARBA00023002"/>
    </source>
</evidence>
<dbReference type="EC" id="1.14.13.9" evidence="9"/>
<evidence type="ECO:0000256" key="3">
    <source>
        <dbReference type="ARBA" id="ARBA00022827"/>
    </source>
</evidence>
<name>A0A9W4CM61_9CYAN</name>
<feature type="transmembrane region" description="Helical" evidence="7">
    <location>
        <begin position="421"/>
        <end position="443"/>
    </location>
</feature>
<evidence type="ECO:0000256" key="1">
    <source>
        <dbReference type="ARBA" id="ARBA00001974"/>
    </source>
</evidence>
<reference evidence="9" key="1">
    <citation type="submission" date="2020-09" db="EMBL/GenBank/DDBJ databases">
        <authorList>
            <person name="Blom J."/>
        </authorList>
    </citation>
    <scope>NUCLEOTIDE SEQUENCE</scope>
    <source>
        <strain evidence="9">No.713</strain>
    </source>
</reference>